<evidence type="ECO:0008006" key="3">
    <source>
        <dbReference type="Google" id="ProtNLM"/>
    </source>
</evidence>
<keyword evidence="2" id="KW-1185">Reference proteome</keyword>
<gene>
    <name evidence="1" type="ORF">Tco_1004887</name>
</gene>
<reference evidence="1" key="2">
    <citation type="submission" date="2022-01" db="EMBL/GenBank/DDBJ databases">
        <authorList>
            <person name="Yamashiro T."/>
            <person name="Shiraishi A."/>
            <person name="Satake H."/>
            <person name="Nakayama K."/>
        </authorList>
    </citation>
    <scope>NUCLEOTIDE SEQUENCE</scope>
</reference>
<dbReference type="Proteomes" id="UP001151760">
    <property type="component" value="Unassembled WGS sequence"/>
</dbReference>
<evidence type="ECO:0000313" key="1">
    <source>
        <dbReference type="EMBL" id="GJT61354.1"/>
    </source>
</evidence>
<comment type="caution">
    <text evidence="1">The sequence shown here is derived from an EMBL/GenBank/DDBJ whole genome shotgun (WGS) entry which is preliminary data.</text>
</comment>
<accession>A0ABQ5FE96</accession>
<protein>
    <recommendedName>
        <fullName evidence="3">Reverse transcriptase domain-containing protein</fullName>
    </recommendedName>
</protein>
<dbReference type="EMBL" id="BQNB010017281">
    <property type="protein sequence ID" value="GJT61354.1"/>
    <property type="molecule type" value="Genomic_DNA"/>
</dbReference>
<sequence>MITPVQSAVAIQQHEQAVQKEQEEQVAFTSYWKCPVFDGDDDEYTFQYKEYLENSSNAITPYLSAKDPDNSLSMGDEHLDIILETESDELIKSSVENLVPIPSESEVFFDNESECDMLVGDDFITFSNPLFDSDDDFSSSDDESFSDENVPKENFKIYSNSLFNEEIISSKLDPHHFNVESDLIECLLNRDILTVSYPKIDSLFEEFFGELAHVDLIPLGINEAYFFYSEEYIRLVEKSLDKNSSPRPPEELNSEISDAIIKSFSLIPVEDSDSLWEEIDIILAPDDSIPPGIENDNYDSEGDDLFLEELLNNDSVSLLEYESFQFDSYNVPSSPRPPEKPTDDDGYLDIEPNTGVLTTKVVVDIYNNSTREPRVQMPNVLPTHPTFCQDLDFTFSTEFYTI</sequence>
<evidence type="ECO:0000313" key="2">
    <source>
        <dbReference type="Proteomes" id="UP001151760"/>
    </source>
</evidence>
<organism evidence="1 2">
    <name type="scientific">Tanacetum coccineum</name>
    <dbReference type="NCBI Taxonomy" id="301880"/>
    <lineage>
        <taxon>Eukaryota</taxon>
        <taxon>Viridiplantae</taxon>
        <taxon>Streptophyta</taxon>
        <taxon>Embryophyta</taxon>
        <taxon>Tracheophyta</taxon>
        <taxon>Spermatophyta</taxon>
        <taxon>Magnoliopsida</taxon>
        <taxon>eudicotyledons</taxon>
        <taxon>Gunneridae</taxon>
        <taxon>Pentapetalae</taxon>
        <taxon>asterids</taxon>
        <taxon>campanulids</taxon>
        <taxon>Asterales</taxon>
        <taxon>Asteraceae</taxon>
        <taxon>Asteroideae</taxon>
        <taxon>Anthemideae</taxon>
        <taxon>Anthemidinae</taxon>
        <taxon>Tanacetum</taxon>
    </lineage>
</organism>
<reference evidence="1" key="1">
    <citation type="journal article" date="2022" name="Int. J. Mol. Sci.">
        <title>Draft Genome of Tanacetum Coccineum: Genomic Comparison of Closely Related Tanacetum-Family Plants.</title>
        <authorList>
            <person name="Yamashiro T."/>
            <person name="Shiraishi A."/>
            <person name="Nakayama K."/>
            <person name="Satake H."/>
        </authorList>
    </citation>
    <scope>NUCLEOTIDE SEQUENCE</scope>
</reference>
<name>A0ABQ5FE96_9ASTR</name>
<proteinExistence type="predicted"/>